<gene>
    <name evidence="13" type="primary">Utp18</name>
    <name evidence="13" type="ORF">AWC38_SpisGene21412</name>
</gene>
<dbReference type="Pfam" id="PF00400">
    <property type="entry name" value="WD40"/>
    <property type="match status" value="2"/>
</dbReference>
<evidence type="ECO:0000313" key="14">
    <source>
        <dbReference type="Proteomes" id="UP000225706"/>
    </source>
</evidence>
<dbReference type="PROSITE" id="PS00678">
    <property type="entry name" value="WD_REPEATS_1"/>
    <property type="match status" value="1"/>
</dbReference>
<comment type="subcellular location">
    <subcellularLocation>
        <location evidence="1">Nucleus</location>
        <location evidence="1">Nucleolus</location>
    </subcellularLocation>
</comment>
<keyword evidence="2" id="KW-0698">rRNA processing</keyword>
<dbReference type="STRING" id="50429.A0A2B4RDV2"/>
<feature type="region of interest" description="Disordered" evidence="12">
    <location>
        <begin position="55"/>
        <end position="116"/>
    </location>
</feature>
<keyword evidence="5" id="KW-0677">Repeat</keyword>
<protein>
    <recommendedName>
        <fullName evidence="9">U3 small nucleolar RNA-associated protein 18 homolog</fullName>
    </recommendedName>
    <alternativeName>
        <fullName evidence="10">WD repeat-containing protein 50</fullName>
    </alternativeName>
</protein>
<dbReference type="PANTHER" id="PTHR18359">
    <property type="entry name" value="WD-REPEAT PROTEIN-RELATED"/>
    <property type="match status" value="1"/>
</dbReference>
<keyword evidence="4 11" id="KW-0853">WD repeat</keyword>
<evidence type="ECO:0000256" key="1">
    <source>
        <dbReference type="ARBA" id="ARBA00004604"/>
    </source>
</evidence>
<accession>A0A2B4RDV2</accession>
<feature type="region of interest" description="Disordered" evidence="12">
    <location>
        <begin position="1"/>
        <end position="36"/>
    </location>
</feature>
<proteinExistence type="inferred from homology"/>
<evidence type="ECO:0000256" key="10">
    <source>
        <dbReference type="ARBA" id="ARBA00075773"/>
    </source>
</evidence>
<evidence type="ECO:0000256" key="2">
    <source>
        <dbReference type="ARBA" id="ARBA00022552"/>
    </source>
</evidence>
<dbReference type="PROSITE" id="PS50082">
    <property type="entry name" value="WD_REPEATS_2"/>
    <property type="match status" value="1"/>
</dbReference>
<feature type="compositionally biased region" description="Acidic residues" evidence="12">
    <location>
        <begin position="69"/>
        <end position="90"/>
    </location>
</feature>
<evidence type="ECO:0000256" key="3">
    <source>
        <dbReference type="ARBA" id="ARBA00022553"/>
    </source>
</evidence>
<feature type="compositionally biased region" description="Basic and acidic residues" evidence="12">
    <location>
        <begin position="91"/>
        <end position="111"/>
    </location>
</feature>
<keyword evidence="14" id="KW-1185">Reference proteome</keyword>
<comment type="similarity">
    <text evidence="7">Belongs to the WD repeat UTP18 family.</text>
</comment>
<dbReference type="GO" id="GO:0032040">
    <property type="term" value="C:small-subunit processome"/>
    <property type="evidence" value="ECO:0007669"/>
    <property type="project" value="TreeGrafter"/>
</dbReference>
<dbReference type="OrthoDB" id="1935146at2759"/>
<comment type="caution">
    <text evidence="13">The sequence shown here is derived from an EMBL/GenBank/DDBJ whole genome shotgun (WGS) entry which is preliminary data.</text>
</comment>
<feature type="compositionally biased region" description="Basic and acidic residues" evidence="12">
    <location>
        <begin position="55"/>
        <end position="64"/>
    </location>
</feature>
<dbReference type="SMART" id="SM00320">
    <property type="entry name" value="WD40"/>
    <property type="match status" value="4"/>
</dbReference>
<dbReference type="AlphaFoldDB" id="A0A2B4RDV2"/>
<dbReference type="Proteomes" id="UP000225706">
    <property type="component" value="Unassembled WGS sequence"/>
</dbReference>
<evidence type="ECO:0000313" key="13">
    <source>
        <dbReference type="EMBL" id="PFX14432.1"/>
    </source>
</evidence>
<dbReference type="GO" id="GO:0034388">
    <property type="term" value="C:Pwp2p-containing subcomplex of 90S preribosome"/>
    <property type="evidence" value="ECO:0007669"/>
    <property type="project" value="TreeGrafter"/>
</dbReference>
<dbReference type="Gene3D" id="2.130.10.10">
    <property type="entry name" value="YVTN repeat-like/Quinoprotein amine dehydrogenase"/>
    <property type="match status" value="1"/>
</dbReference>
<organism evidence="13 14">
    <name type="scientific">Stylophora pistillata</name>
    <name type="common">Smooth cauliflower coral</name>
    <dbReference type="NCBI Taxonomy" id="50429"/>
    <lineage>
        <taxon>Eukaryota</taxon>
        <taxon>Metazoa</taxon>
        <taxon>Cnidaria</taxon>
        <taxon>Anthozoa</taxon>
        <taxon>Hexacorallia</taxon>
        <taxon>Scleractinia</taxon>
        <taxon>Astrocoeniina</taxon>
        <taxon>Pocilloporidae</taxon>
        <taxon>Stylophora</taxon>
    </lineage>
</organism>
<sequence length="521" mass="58710">MLKRKGQSHLEIKGPEETPFKVKKQILASETEDDEAERTLERLVFGGEGHVIMEIEKDLAEDRVASSSSDEDDDDEDDKDQSDNDDDDNDEFHHTAKKNDREISDERKPVWEDDADDEERIEITSVSRLKKLRDTEDETVITGKKYTQKLKQQFQKIYGDASWADLDKKKRRDSLSEDDEEDLILQRAGNLLTKKGDNLPQGILDIKGIKDANVGKPSNATLQCVEFHPSAKVLLTAGFNKTLDLFQIDGQTNPKLHSIFLEKFPIHTAHFSADGEQVILASQRRSFHVYDMIKGEVIKIPEIRGREERYFDKFYVSPDGKHLIFLGTNGYLILLSSKTKQWIGNLKMSGSVQSVAFNANGSRMFTAGGDGEVCIWDMNTRSCVHKFRDEGCLNSTALAASRDGQYLACGSDSGVVNIYDNQSSHQTQPKPLKAIMNFTTSVNKVAFNSTSEILAISSRVRKDSFKMVHLPSLSVFSNWPTSRTSLRYVNAFDFSPNSGNLSIGNDRGKALLYRLNHYTDS</sequence>
<dbReference type="InterPro" id="IPR019775">
    <property type="entry name" value="WD40_repeat_CS"/>
</dbReference>
<comment type="function">
    <text evidence="8">Part of the small subunit (SSU) processome, first precursor of the small eukaryotic ribosomal subunit. During the assembly of the SSU processome in the nucleolus, many ribosome biogenesis factors, an RNA chaperone and ribosomal proteins associate with the nascent pre-rRNA and work in concert to generate RNA folding, modifications, rearrangements and cleavage as well as targeted degradation of pre-ribosomal RNA by the RNA exosome. Involved in nucleolar processing of pre-18S ribosomal RNA.</text>
</comment>
<dbReference type="InterPro" id="IPR015943">
    <property type="entry name" value="WD40/YVTN_repeat-like_dom_sf"/>
</dbReference>
<evidence type="ECO:0000256" key="12">
    <source>
        <dbReference type="SAM" id="MobiDB-lite"/>
    </source>
</evidence>
<dbReference type="PANTHER" id="PTHR18359:SF0">
    <property type="entry name" value="U3 SMALL NUCLEOLAR RNA-ASSOCIATED PROTEIN 18 HOMOLOG"/>
    <property type="match status" value="1"/>
</dbReference>
<evidence type="ECO:0000256" key="11">
    <source>
        <dbReference type="PROSITE-ProRule" id="PRU00221"/>
    </source>
</evidence>
<dbReference type="FunFam" id="2.130.10.10:FF:000121">
    <property type="entry name" value="U3 small nucleolar RNA-associated protein 18 homolog"/>
    <property type="match status" value="1"/>
</dbReference>
<keyword evidence="6" id="KW-0539">Nucleus</keyword>
<reference evidence="14" key="1">
    <citation type="journal article" date="2017" name="bioRxiv">
        <title>Comparative analysis of the genomes of Stylophora pistillata and Acropora digitifera provides evidence for extensive differences between species of corals.</title>
        <authorList>
            <person name="Voolstra C.R."/>
            <person name="Li Y."/>
            <person name="Liew Y.J."/>
            <person name="Baumgarten S."/>
            <person name="Zoccola D."/>
            <person name="Flot J.-F."/>
            <person name="Tambutte S."/>
            <person name="Allemand D."/>
            <person name="Aranda M."/>
        </authorList>
    </citation>
    <scope>NUCLEOTIDE SEQUENCE [LARGE SCALE GENOMIC DNA]</scope>
</reference>
<feature type="compositionally biased region" description="Basic and acidic residues" evidence="12">
    <location>
        <begin position="8"/>
        <end position="20"/>
    </location>
</feature>
<evidence type="ECO:0000256" key="9">
    <source>
        <dbReference type="ARBA" id="ARBA00074442"/>
    </source>
</evidence>
<dbReference type="EMBL" id="LSMT01000782">
    <property type="protein sequence ID" value="PFX14432.1"/>
    <property type="molecule type" value="Genomic_DNA"/>
</dbReference>
<dbReference type="InterPro" id="IPR001680">
    <property type="entry name" value="WD40_rpt"/>
</dbReference>
<name>A0A2B4RDV2_STYPI</name>
<dbReference type="InterPro" id="IPR045161">
    <property type="entry name" value="Utp18"/>
</dbReference>
<evidence type="ECO:0000256" key="5">
    <source>
        <dbReference type="ARBA" id="ARBA00022737"/>
    </source>
</evidence>
<evidence type="ECO:0000256" key="4">
    <source>
        <dbReference type="ARBA" id="ARBA00022574"/>
    </source>
</evidence>
<evidence type="ECO:0000256" key="6">
    <source>
        <dbReference type="ARBA" id="ARBA00023242"/>
    </source>
</evidence>
<dbReference type="SUPFAM" id="SSF50978">
    <property type="entry name" value="WD40 repeat-like"/>
    <property type="match status" value="1"/>
</dbReference>
<evidence type="ECO:0000256" key="7">
    <source>
        <dbReference type="ARBA" id="ARBA00025767"/>
    </source>
</evidence>
<keyword evidence="3" id="KW-0597">Phosphoprotein</keyword>
<evidence type="ECO:0000256" key="8">
    <source>
        <dbReference type="ARBA" id="ARBA00058527"/>
    </source>
</evidence>
<feature type="repeat" description="WD" evidence="11">
    <location>
        <begin position="345"/>
        <end position="386"/>
    </location>
</feature>
<dbReference type="GO" id="GO:0006364">
    <property type="term" value="P:rRNA processing"/>
    <property type="evidence" value="ECO:0007669"/>
    <property type="project" value="UniProtKB-KW"/>
</dbReference>
<dbReference type="PROSITE" id="PS50294">
    <property type="entry name" value="WD_REPEATS_REGION"/>
    <property type="match status" value="1"/>
</dbReference>
<dbReference type="InterPro" id="IPR036322">
    <property type="entry name" value="WD40_repeat_dom_sf"/>
</dbReference>